<dbReference type="SUPFAM" id="SSF56672">
    <property type="entry name" value="DNA/RNA polymerases"/>
    <property type="match status" value="1"/>
</dbReference>
<dbReference type="InterPro" id="IPR000477">
    <property type="entry name" value="RT_dom"/>
</dbReference>
<sequence length="232" mass="26236">MDAGLINGVLFLDLKKAFDTVNHKILLSKLGCYGIRGLALSWFQSYLSNRKQICKVNNSLSTFQNITCGIPQGSNLGPLLFTIYINDLPNSLEITEPAMFADDTSLTATGESSFEIEYKLGVEIQNVKTWLDANKLTLNEEKPEYMLIGSGKRLKQIRNDPIIKIRDHIIKRVYKKKVLGLEIDDKLQWTKHVEKQTKKISCSIAMLRKVKPYVPQATLQMIVQHGSLPVRA</sequence>
<organism evidence="1 2">
    <name type="scientific">Paramuricea clavata</name>
    <name type="common">Red gorgonian</name>
    <name type="synonym">Violescent sea-whip</name>
    <dbReference type="NCBI Taxonomy" id="317549"/>
    <lineage>
        <taxon>Eukaryota</taxon>
        <taxon>Metazoa</taxon>
        <taxon>Cnidaria</taxon>
        <taxon>Anthozoa</taxon>
        <taxon>Octocorallia</taxon>
        <taxon>Malacalcyonacea</taxon>
        <taxon>Plexauridae</taxon>
        <taxon>Paramuricea</taxon>
    </lineage>
</organism>
<name>A0A6S7GZR4_PARCT</name>
<dbReference type="Proteomes" id="UP001152795">
    <property type="component" value="Unassembled WGS sequence"/>
</dbReference>
<dbReference type="PROSITE" id="PS50878">
    <property type="entry name" value="RT_POL"/>
    <property type="match status" value="1"/>
</dbReference>
<evidence type="ECO:0000313" key="2">
    <source>
        <dbReference type="Proteomes" id="UP001152795"/>
    </source>
</evidence>
<dbReference type="InterPro" id="IPR043502">
    <property type="entry name" value="DNA/RNA_pol_sf"/>
</dbReference>
<comment type="caution">
    <text evidence="1">The sequence shown here is derived from an EMBL/GenBank/DDBJ whole genome shotgun (WGS) entry which is preliminary data.</text>
</comment>
<keyword evidence="2" id="KW-1185">Reference proteome</keyword>
<dbReference type="AlphaFoldDB" id="A0A6S7GZR4"/>
<evidence type="ECO:0000313" key="1">
    <source>
        <dbReference type="EMBL" id="CAB3995706.1"/>
    </source>
</evidence>
<protein>
    <submittedName>
        <fullName evidence="1">Uncharacterized protein</fullName>
    </submittedName>
</protein>
<dbReference type="EMBL" id="CACRXK020002712">
    <property type="protein sequence ID" value="CAB3995706.1"/>
    <property type="molecule type" value="Genomic_DNA"/>
</dbReference>
<reference evidence="1" key="1">
    <citation type="submission" date="2020-04" db="EMBL/GenBank/DDBJ databases">
        <authorList>
            <person name="Alioto T."/>
            <person name="Alioto T."/>
            <person name="Gomez Garrido J."/>
        </authorList>
    </citation>
    <scope>NUCLEOTIDE SEQUENCE</scope>
    <source>
        <strain evidence="1">A484AB</strain>
    </source>
</reference>
<dbReference type="PANTHER" id="PTHR33332">
    <property type="entry name" value="REVERSE TRANSCRIPTASE DOMAIN-CONTAINING PROTEIN"/>
    <property type="match status" value="1"/>
</dbReference>
<proteinExistence type="predicted"/>
<dbReference type="OrthoDB" id="445826at2759"/>
<accession>A0A6S7GZR4</accession>
<dbReference type="Pfam" id="PF00078">
    <property type="entry name" value="RVT_1"/>
    <property type="match status" value="1"/>
</dbReference>
<gene>
    <name evidence="1" type="ORF">PACLA_8A039987</name>
</gene>